<name>A0A9P4P5N7_9PLEO</name>
<keyword evidence="2" id="KW-1185">Reference proteome</keyword>
<proteinExistence type="predicted"/>
<evidence type="ECO:0000313" key="2">
    <source>
        <dbReference type="Proteomes" id="UP000799764"/>
    </source>
</evidence>
<protein>
    <submittedName>
        <fullName evidence="1">Uncharacterized protein</fullName>
    </submittedName>
</protein>
<accession>A0A9P4P5N7</accession>
<evidence type="ECO:0000313" key="1">
    <source>
        <dbReference type="EMBL" id="KAF2437338.1"/>
    </source>
</evidence>
<sequence>MEMGLWDGVEPRRIRLCESARLADCSMPRRPRVRQQRFRGCDWAVSKMPQKTGSLCSRAHKASLPKRASCVVAWTQCAFILQRKPRAWQSRRPRSFGQHAHAHATSSTNDARVVVRRADGSMFYHPKDGGRGFLLVKWAPFVGRVISGKDARVDCSASSHDPEHPILLPHRASEPCCERL</sequence>
<gene>
    <name evidence="1" type="ORF">P171DRAFT_180920</name>
</gene>
<comment type="caution">
    <text evidence="1">The sequence shown here is derived from an EMBL/GenBank/DDBJ whole genome shotgun (WGS) entry which is preliminary data.</text>
</comment>
<organism evidence="1 2">
    <name type="scientific">Karstenula rhodostoma CBS 690.94</name>
    <dbReference type="NCBI Taxonomy" id="1392251"/>
    <lineage>
        <taxon>Eukaryota</taxon>
        <taxon>Fungi</taxon>
        <taxon>Dikarya</taxon>
        <taxon>Ascomycota</taxon>
        <taxon>Pezizomycotina</taxon>
        <taxon>Dothideomycetes</taxon>
        <taxon>Pleosporomycetidae</taxon>
        <taxon>Pleosporales</taxon>
        <taxon>Massarineae</taxon>
        <taxon>Didymosphaeriaceae</taxon>
        <taxon>Karstenula</taxon>
    </lineage>
</organism>
<dbReference type="EMBL" id="MU001516">
    <property type="protein sequence ID" value="KAF2437338.1"/>
    <property type="molecule type" value="Genomic_DNA"/>
</dbReference>
<dbReference type="AlphaFoldDB" id="A0A9P4P5N7"/>
<dbReference type="Proteomes" id="UP000799764">
    <property type="component" value="Unassembled WGS sequence"/>
</dbReference>
<reference evidence="1" key="1">
    <citation type="journal article" date="2020" name="Stud. Mycol.">
        <title>101 Dothideomycetes genomes: a test case for predicting lifestyles and emergence of pathogens.</title>
        <authorList>
            <person name="Haridas S."/>
            <person name="Albert R."/>
            <person name="Binder M."/>
            <person name="Bloem J."/>
            <person name="Labutti K."/>
            <person name="Salamov A."/>
            <person name="Andreopoulos B."/>
            <person name="Baker S."/>
            <person name="Barry K."/>
            <person name="Bills G."/>
            <person name="Bluhm B."/>
            <person name="Cannon C."/>
            <person name="Castanera R."/>
            <person name="Culley D."/>
            <person name="Daum C."/>
            <person name="Ezra D."/>
            <person name="Gonzalez J."/>
            <person name="Henrissat B."/>
            <person name="Kuo A."/>
            <person name="Liang C."/>
            <person name="Lipzen A."/>
            <person name="Lutzoni F."/>
            <person name="Magnuson J."/>
            <person name="Mondo S."/>
            <person name="Nolan M."/>
            <person name="Ohm R."/>
            <person name="Pangilinan J."/>
            <person name="Park H.-J."/>
            <person name="Ramirez L."/>
            <person name="Alfaro M."/>
            <person name="Sun H."/>
            <person name="Tritt A."/>
            <person name="Yoshinaga Y."/>
            <person name="Zwiers L.-H."/>
            <person name="Turgeon B."/>
            <person name="Goodwin S."/>
            <person name="Spatafora J."/>
            <person name="Crous P."/>
            <person name="Grigoriev I."/>
        </authorList>
    </citation>
    <scope>NUCLEOTIDE SEQUENCE</scope>
    <source>
        <strain evidence="1">CBS 690.94</strain>
    </source>
</reference>